<comment type="caution">
    <text evidence="2">The sequence shown here is derived from an EMBL/GenBank/DDBJ whole genome shotgun (WGS) entry which is preliminary data.</text>
</comment>
<keyword evidence="1" id="KW-0812">Transmembrane</keyword>
<dbReference type="RefSeq" id="WP_344623714.1">
    <property type="nucleotide sequence ID" value="NZ_BAAALD010000019.1"/>
</dbReference>
<protein>
    <submittedName>
        <fullName evidence="2">ABC transporter permease subunit</fullName>
    </submittedName>
</protein>
<keyword evidence="1" id="KW-1133">Transmembrane helix</keyword>
<evidence type="ECO:0000313" key="3">
    <source>
        <dbReference type="Proteomes" id="UP001499987"/>
    </source>
</evidence>
<sequence>MSAAFALRAEWVKFTTLRSQWITPLLAVLLTTGITAAVQAAYGRVDTSLEDDPAVGIYYGLLFGHVAVVCSGILLIGQEYASGTVRASLAAVPRRGRFYAGKLLLGTGVGLVVGLLSVAGAHLATSATVGLDLGQPGAVRSIVAGVLYHPLLLVICLGATAMLRNLTAAMGLLTPAVFLGTTFLTAVPGVREAAYFLPDRAGLYAMSYRADPAVPYGHWTGLLVMALWAAAAAWGGLVSLRRHDA</sequence>
<organism evidence="2 3">
    <name type="scientific">Kitasatospora arboriphila</name>
    <dbReference type="NCBI Taxonomy" id="258052"/>
    <lineage>
        <taxon>Bacteria</taxon>
        <taxon>Bacillati</taxon>
        <taxon>Actinomycetota</taxon>
        <taxon>Actinomycetes</taxon>
        <taxon>Kitasatosporales</taxon>
        <taxon>Streptomycetaceae</taxon>
        <taxon>Kitasatospora</taxon>
    </lineage>
</organism>
<accession>A0ABP4E2T8</accession>
<feature type="transmembrane region" description="Helical" evidence="1">
    <location>
        <begin position="170"/>
        <end position="190"/>
    </location>
</feature>
<dbReference type="EMBL" id="BAAALD010000019">
    <property type="protein sequence ID" value="GAA1081891.1"/>
    <property type="molecule type" value="Genomic_DNA"/>
</dbReference>
<feature type="transmembrane region" description="Helical" evidence="1">
    <location>
        <begin position="216"/>
        <end position="240"/>
    </location>
</feature>
<feature type="transmembrane region" description="Helical" evidence="1">
    <location>
        <begin position="142"/>
        <end position="163"/>
    </location>
</feature>
<feature type="transmembrane region" description="Helical" evidence="1">
    <location>
        <begin position="98"/>
        <end position="122"/>
    </location>
</feature>
<evidence type="ECO:0000256" key="1">
    <source>
        <dbReference type="SAM" id="Phobius"/>
    </source>
</evidence>
<reference evidence="3" key="1">
    <citation type="journal article" date="2019" name="Int. J. Syst. Evol. Microbiol.">
        <title>The Global Catalogue of Microorganisms (GCM) 10K type strain sequencing project: providing services to taxonomists for standard genome sequencing and annotation.</title>
        <authorList>
            <consortium name="The Broad Institute Genomics Platform"/>
            <consortium name="The Broad Institute Genome Sequencing Center for Infectious Disease"/>
            <person name="Wu L."/>
            <person name="Ma J."/>
        </authorList>
    </citation>
    <scope>NUCLEOTIDE SEQUENCE [LARGE SCALE GENOMIC DNA]</scope>
    <source>
        <strain evidence="3">JCM 13002</strain>
    </source>
</reference>
<dbReference type="Proteomes" id="UP001499987">
    <property type="component" value="Unassembled WGS sequence"/>
</dbReference>
<keyword evidence="3" id="KW-1185">Reference proteome</keyword>
<feature type="transmembrane region" description="Helical" evidence="1">
    <location>
        <begin position="21"/>
        <end position="42"/>
    </location>
</feature>
<name>A0ABP4E2T8_9ACTN</name>
<gene>
    <name evidence="2" type="ORF">GCM10009663_26000</name>
</gene>
<keyword evidence="1" id="KW-0472">Membrane</keyword>
<evidence type="ECO:0000313" key="2">
    <source>
        <dbReference type="EMBL" id="GAA1081891.1"/>
    </source>
</evidence>
<feature type="transmembrane region" description="Helical" evidence="1">
    <location>
        <begin position="57"/>
        <end position="77"/>
    </location>
</feature>
<proteinExistence type="predicted"/>